<comment type="caution">
    <text evidence="2">The sequence shown here is derived from an EMBL/GenBank/DDBJ whole genome shotgun (WGS) entry which is preliminary data.</text>
</comment>
<sequence>MDLNTVREVVDARTQAPWRTGDAWLAGGTHLYAEPRPQLRRLRDLGTLDWAPLTVTPRGLEIAATCTIAQLLAFATADGPWPHARALAARCCHAFSSSFKVWNTATVGGNLCLALPAGPMISLAAALDGVCLLHGTDGTQRRLPVTAFVTGPGVTALRPGELLRSVTLPAGPLTARTAYRRAALRPYGRSAALVTGTHHPRSGGLTVNLSAATPRPVRLVFTRPPGERPLRTAVRGALDRTGVVDDVHGAPDWRRHLTTALAEEIRRELLTDGRDGR</sequence>
<dbReference type="InterPro" id="IPR002346">
    <property type="entry name" value="Mopterin_DH_FAD-bd"/>
</dbReference>
<name>A0ABS0NE46_9ACTN</name>
<protein>
    <submittedName>
        <fullName evidence="2">FAD binding domain-containing protein</fullName>
    </submittedName>
</protein>
<dbReference type="PROSITE" id="PS51387">
    <property type="entry name" value="FAD_PCMH"/>
    <property type="match status" value="1"/>
</dbReference>
<dbReference type="InterPro" id="IPR051312">
    <property type="entry name" value="Diverse_Substr_Oxidored"/>
</dbReference>
<dbReference type="InterPro" id="IPR016166">
    <property type="entry name" value="FAD-bd_PCMH"/>
</dbReference>
<reference evidence="2 3" key="1">
    <citation type="submission" date="2020-09" db="EMBL/GenBank/DDBJ databases">
        <title>Biosynthesis of the nuclear factor of activated T cells inhibitor NFAT-133 and its congeners in Streptomyces pactum.</title>
        <authorList>
            <person name="Zhou W."/>
            <person name="Posri P."/>
            <person name="Abugrain M.E."/>
            <person name="Weisberg A.J."/>
            <person name="Chang J.H."/>
            <person name="Mahmud T."/>
        </authorList>
    </citation>
    <scope>NUCLEOTIDE SEQUENCE [LARGE SCALE GENOMIC DNA]</scope>
    <source>
        <strain evidence="2 3">ATCC 27456</strain>
    </source>
</reference>
<dbReference type="Proteomes" id="UP000807371">
    <property type="component" value="Unassembled WGS sequence"/>
</dbReference>
<dbReference type="Pfam" id="PF00941">
    <property type="entry name" value="FAD_binding_5"/>
    <property type="match status" value="1"/>
</dbReference>
<feature type="domain" description="FAD-binding PCMH-type" evidence="1">
    <location>
        <begin position="1"/>
        <end position="173"/>
    </location>
</feature>
<evidence type="ECO:0000313" key="3">
    <source>
        <dbReference type="Proteomes" id="UP000807371"/>
    </source>
</evidence>
<dbReference type="SUPFAM" id="SSF56176">
    <property type="entry name" value="FAD-binding/transporter-associated domain-like"/>
    <property type="match status" value="1"/>
</dbReference>
<dbReference type="SUPFAM" id="SSF55447">
    <property type="entry name" value="CO dehydrogenase flavoprotein C-terminal domain-like"/>
    <property type="match status" value="1"/>
</dbReference>
<dbReference type="PANTHER" id="PTHR42659">
    <property type="entry name" value="XANTHINE DEHYDROGENASE SUBUNIT C-RELATED"/>
    <property type="match status" value="1"/>
</dbReference>
<evidence type="ECO:0000313" key="2">
    <source>
        <dbReference type="EMBL" id="MBH5333445.1"/>
    </source>
</evidence>
<dbReference type="EMBL" id="JACYXC010000001">
    <property type="protein sequence ID" value="MBH5333445.1"/>
    <property type="molecule type" value="Genomic_DNA"/>
</dbReference>
<proteinExistence type="predicted"/>
<dbReference type="InterPro" id="IPR016169">
    <property type="entry name" value="FAD-bd_PCMH_sub2"/>
</dbReference>
<dbReference type="PANTHER" id="PTHR42659:SF9">
    <property type="entry name" value="XANTHINE DEHYDROGENASE FAD-BINDING SUBUNIT XDHB-RELATED"/>
    <property type="match status" value="1"/>
</dbReference>
<dbReference type="RefSeq" id="WP_197987266.1">
    <property type="nucleotide sequence ID" value="NZ_JACYXC010000001.1"/>
</dbReference>
<accession>A0ABS0NE46</accession>
<organism evidence="2 3">
    <name type="scientific">Streptomyces pactum</name>
    <dbReference type="NCBI Taxonomy" id="68249"/>
    <lineage>
        <taxon>Bacteria</taxon>
        <taxon>Bacillati</taxon>
        <taxon>Actinomycetota</taxon>
        <taxon>Actinomycetes</taxon>
        <taxon>Kitasatosporales</taxon>
        <taxon>Streptomycetaceae</taxon>
        <taxon>Streptomyces</taxon>
    </lineage>
</organism>
<dbReference type="InterPro" id="IPR036318">
    <property type="entry name" value="FAD-bd_PCMH-like_sf"/>
</dbReference>
<dbReference type="InterPro" id="IPR036683">
    <property type="entry name" value="CO_DH_flav_C_dom_sf"/>
</dbReference>
<keyword evidence="3" id="KW-1185">Reference proteome</keyword>
<gene>
    <name evidence="2" type="ORF">IHE55_00955</name>
</gene>
<dbReference type="Gene3D" id="3.30.465.10">
    <property type="match status" value="1"/>
</dbReference>
<evidence type="ECO:0000259" key="1">
    <source>
        <dbReference type="PROSITE" id="PS51387"/>
    </source>
</evidence>